<dbReference type="VEuPathDB" id="FungiDB:H257_08513"/>
<proteinExistence type="predicted"/>
<dbReference type="InterPro" id="IPR036397">
    <property type="entry name" value="RNaseH_sf"/>
</dbReference>
<organism evidence="1">
    <name type="scientific">Aphanomyces astaci</name>
    <name type="common">Crayfish plague agent</name>
    <dbReference type="NCBI Taxonomy" id="112090"/>
    <lineage>
        <taxon>Eukaryota</taxon>
        <taxon>Sar</taxon>
        <taxon>Stramenopiles</taxon>
        <taxon>Oomycota</taxon>
        <taxon>Saprolegniomycetes</taxon>
        <taxon>Saprolegniales</taxon>
        <taxon>Verrucalvaceae</taxon>
        <taxon>Aphanomyces</taxon>
    </lineage>
</organism>
<dbReference type="AlphaFoldDB" id="W4GD47"/>
<protein>
    <recommendedName>
        <fullName evidence="2">Transposase</fullName>
    </recommendedName>
</protein>
<dbReference type="GO" id="GO:0003676">
    <property type="term" value="F:nucleic acid binding"/>
    <property type="evidence" value="ECO:0007669"/>
    <property type="project" value="InterPro"/>
</dbReference>
<accession>W4GD47</accession>
<name>W4GD47_APHAT</name>
<dbReference type="GeneID" id="20810509"/>
<dbReference type="RefSeq" id="XP_009832712.1">
    <property type="nucleotide sequence ID" value="XM_009834410.1"/>
</dbReference>
<reference evidence="1" key="1">
    <citation type="submission" date="2013-12" db="EMBL/GenBank/DDBJ databases">
        <title>The Genome Sequence of Aphanomyces astaci APO3.</title>
        <authorList>
            <consortium name="The Broad Institute Genomics Platform"/>
            <person name="Russ C."/>
            <person name="Tyler B."/>
            <person name="van West P."/>
            <person name="Dieguez-Uribeondo J."/>
            <person name="Young S.K."/>
            <person name="Zeng Q."/>
            <person name="Gargeya S."/>
            <person name="Fitzgerald M."/>
            <person name="Abouelleil A."/>
            <person name="Alvarado L."/>
            <person name="Chapman S.B."/>
            <person name="Gainer-Dewar J."/>
            <person name="Goldberg J."/>
            <person name="Griggs A."/>
            <person name="Gujja S."/>
            <person name="Hansen M."/>
            <person name="Howarth C."/>
            <person name="Imamovic A."/>
            <person name="Ireland A."/>
            <person name="Larimer J."/>
            <person name="McCowan C."/>
            <person name="Murphy C."/>
            <person name="Pearson M."/>
            <person name="Poon T.W."/>
            <person name="Priest M."/>
            <person name="Roberts A."/>
            <person name="Saif S."/>
            <person name="Shea T."/>
            <person name="Sykes S."/>
            <person name="Wortman J."/>
            <person name="Nusbaum C."/>
            <person name="Birren B."/>
        </authorList>
    </citation>
    <scope>NUCLEOTIDE SEQUENCE [LARGE SCALE GENOMIC DNA]</scope>
    <source>
        <strain evidence="1">APO3</strain>
    </source>
</reference>
<dbReference type="EMBL" id="KI913132">
    <property type="protein sequence ID" value="ETV77602.1"/>
    <property type="molecule type" value="Genomic_DNA"/>
</dbReference>
<dbReference type="Gene3D" id="3.30.420.10">
    <property type="entry name" value="Ribonuclease H-like superfamily/Ribonuclease H"/>
    <property type="match status" value="1"/>
</dbReference>
<dbReference type="OrthoDB" id="155387at2759"/>
<evidence type="ECO:0008006" key="2">
    <source>
        <dbReference type="Google" id="ProtNLM"/>
    </source>
</evidence>
<gene>
    <name evidence="1" type="ORF">H257_08513</name>
</gene>
<evidence type="ECO:0000313" key="1">
    <source>
        <dbReference type="EMBL" id="ETV77602.1"/>
    </source>
</evidence>
<sequence length="274" mass="31798">MLSSTSGIPKTSLWRLLKSKKLKRRTSRIKPMMSDTDKEARAVFARSFLREAMNQMHWHDMLDRVHIDEKWFYVTLINRRYYLWHDEPVAVRKGSSKRHIVKVMFLTAVARPRYDCAKKSTWDGKIGMWPFVTKAPAQRTSKNRVRGTIVTTPMTVTKPIYRHFLLQHVIPSIKLLWPSRRDNPIYIQQDNARPHVGVDDLAVAAAGCSDGWHIQLVAQPAMSPDFNVLDLRFFNSIQALQHRQVVTGIDDLILSWLFMVRSTNSISVCSTRRL</sequence>
<dbReference type="PANTHER" id="PTHR47169">
    <property type="entry name" value="OS01G0541250 PROTEIN"/>
    <property type="match status" value="1"/>
</dbReference>